<comment type="caution">
    <text evidence="4">The sequence shown here is derived from an EMBL/GenBank/DDBJ whole genome shotgun (WGS) entry which is preliminary data.</text>
</comment>
<evidence type="ECO:0000313" key="4">
    <source>
        <dbReference type="EMBL" id="MPM37436.1"/>
    </source>
</evidence>
<dbReference type="InterPro" id="IPR003615">
    <property type="entry name" value="HNH_nuc"/>
</dbReference>
<dbReference type="Pfam" id="PF02720">
    <property type="entry name" value="DUF222"/>
    <property type="match status" value="1"/>
</dbReference>
<dbReference type="SMART" id="SM00507">
    <property type="entry name" value="HNHc"/>
    <property type="match status" value="1"/>
</dbReference>
<dbReference type="Pfam" id="PF01844">
    <property type="entry name" value="HNH"/>
    <property type="match status" value="1"/>
</dbReference>
<dbReference type="InterPro" id="IPR003870">
    <property type="entry name" value="DUF222"/>
</dbReference>
<dbReference type="GO" id="GO:0008270">
    <property type="term" value="F:zinc ion binding"/>
    <property type="evidence" value="ECO:0007669"/>
    <property type="project" value="InterPro"/>
</dbReference>
<reference evidence="4" key="1">
    <citation type="submission" date="2019-08" db="EMBL/GenBank/DDBJ databases">
        <authorList>
            <person name="Kucharzyk K."/>
            <person name="Murdoch R.W."/>
            <person name="Higgins S."/>
            <person name="Loffler F."/>
        </authorList>
    </citation>
    <scope>NUCLEOTIDE SEQUENCE</scope>
</reference>
<dbReference type="AlphaFoldDB" id="A0A644Z974"/>
<dbReference type="Gene3D" id="1.10.30.50">
    <property type="match status" value="1"/>
</dbReference>
<protein>
    <recommendedName>
        <fullName evidence="3">HNH nuclease domain-containing protein</fullName>
    </recommendedName>
</protein>
<feature type="compositionally biased region" description="Basic residues" evidence="2">
    <location>
        <begin position="428"/>
        <end position="441"/>
    </location>
</feature>
<feature type="region of interest" description="Disordered" evidence="2">
    <location>
        <begin position="416"/>
        <end position="441"/>
    </location>
</feature>
<accession>A0A644Z974</accession>
<sequence>MEREWGTRTGAVLAGVLELLDGLEDDRALATDTERVALADVAIKAADRLQMLAGLLVAEAEAHRSDTTTTGLGIVSWLADTRRMTRREVRTLLHQGRDLAQFPVLATAGLAGRLSPQQARAISHVLTELPDDLDPALLTRAQHDMVHHAAHLDSHGLAVVAEHLLEVLAPDTADELEAERLERERRLAARNRHLSLTPDGHGSVQVRGKLPALAAQTLIVQLDALADRDRRRALDALDPLAEDITPAMRRADALIALAEAAALHRDAPTHGGDRPRIVVTISEERLRDLATGATLIGPGDAISASDLRRLCCDADLVPAVLGTAGEVLDVGREHRLVTPPIRTALTVRDRGCVFPGCDRPPAACHAHHIIPWQRGGATALDNLALVCPHHHGIVEPGSDPPGRRWEIRLGADGLPEILPPHHVDSTRRPRRHQRFHRPTAA</sequence>
<dbReference type="EMBL" id="VSSQ01007944">
    <property type="protein sequence ID" value="MPM37436.1"/>
    <property type="molecule type" value="Genomic_DNA"/>
</dbReference>
<feature type="domain" description="HNH nuclease" evidence="3">
    <location>
        <begin position="340"/>
        <end position="392"/>
    </location>
</feature>
<dbReference type="GO" id="GO:0003676">
    <property type="term" value="F:nucleic acid binding"/>
    <property type="evidence" value="ECO:0007669"/>
    <property type="project" value="InterPro"/>
</dbReference>
<proteinExistence type="inferred from homology"/>
<evidence type="ECO:0000256" key="1">
    <source>
        <dbReference type="ARBA" id="ARBA00023450"/>
    </source>
</evidence>
<dbReference type="CDD" id="cd00085">
    <property type="entry name" value="HNHc"/>
    <property type="match status" value="1"/>
</dbReference>
<evidence type="ECO:0000256" key="2">
    <source>
        <dbReference type="SAM" id="MobiDB-lite"/>
    </source>
</evidence>
<gene>
    <name evidence="4" type="ORF">SDC9_84053</name>
</gene>
<name>A0A644Z974_9ZZZZ</name>
<organism evidence="4">
    <name type="scientific">bioreactor metagenome</name>
    <dbReference type="NCBI Taxonomy" id="1076179"/>
    <lineage>
        <taxon>unclassified sequences</taxon>
        <taxon>metagenomes</taxon>
        <taxon>ecological metagenomes</taxon>
    </lineage>
</organism>
<dbReference type="InterPro" id="IPR002711">
    <property type="entry name" value="HNH"/>
</dbReference>
<dbReference type="GO" id="GO:0004519">
    <property type="term" value="F:endonuclease activity"/>
    <property type="evidence" value="ECO:0007669"/>
    <property type="project" value="InterPro"/>
</dbReference>
<comment type="similarity">
    <text evidence="1">Belongs to the Rv1128c/1148c/1588c/1702c/1945/3466 family.</text>
</comment>
<evidence type="ECO:0000259" key="3">
    <source>
        <dbReference type="SMART" id="SM00507"/>
    </source>
</evidence>